<comment type="pathway">
    <text evidence="5">Cofactor biosynthesis; tetrahydrofolate biosynthesis; 2-amino-4-hydroxy-6-hydroxymethyl-7,8-dihydropteridine diphosphate from 7,8-dihydroneopterin triphosphate: step 4/4.</text>
</comment>
<dbReference type="GO" id="GO:0005524">
    <property type="term" value="F:ATP binding"/>
    <property type="evidence" value="ECO:0007669"/>
    <property type="project" value="UniProtKB-KW"/>
</dbReference>
<keyword evidence="8" id="KW-0808">Transferase</keyword>
<keyword evidence="10" id="KW-0547">Nucleotide-binding</keyword>
<dbReference type="NCBIfam" id="TIGR01498">
    <property type="entry name" value="folK"/>
    <property type="match status" value="1"/>
</dbReference>
<accession>A0A0D0TQA8</accession>
<dbReference type="PROSITE" id="PS50972">
    <property type="entry name" value="PTERIN_BINDING"/>
    <property type="match status" value="1"/>
</dbReference>
<dbReference type="InterPro" id="IPR011005">
    <property type="entry name" value="Dihydropteroate_synth-like_sf"/>
</dbReference>
<dbReference type="InterPro" id="IPR006390">
    <property type="entry name" value="DHP_synth_dom"/>
</dbReference>
<dbReference type="GO" id="GO:0046654">
    <property type="term" value="P:tetrahydrofolate biosynthetic process"/>
    <property type="evidence" value="ECO:0007669"/>
    <property type="project" value="UniProtKB-UniPathway"/>
</dbReference>
<dbReference type="InterPro" id="IPR006157">
    <property type="entry name" value="FolB_dom"/>
</dbReference>
<evidence type="ECO:0000313" key="17">
    <source>
        <dbReference type="EMBL" id="KIR48887.1"/>
    </source>
</evidence>
<dbReference type="EMBL" id="KN847976">
    <property type="protein sequence ID" value="KIR48887.1"/>
    <property type="molecule type" value="Genomic_DNA"/>
</dbReference>
<comment type="catalytic activity">
    <reaction evidence="2">
        <text>6-hydroxymethyl-7,8-dihydropterin + ATP = (7,8-dihydropterin-6-yl)methyl diphosphate + AMP + H(+)</text>
        <dbReference type="Rhea" id="RHEA:11412"/>
        <dbReference type="ChEBI" id="CHEBI:15378"/>
        <dbReference type="ChEBI" id="CHEBI:30616"/>
        <dbReference type="ChEBI" id="CHEBI:44841"/>
        <dbReference type="ChEBI" id="CHEBI:72950"/>
        <dbReference type="ChEBI" id="CHEBI:456215"/>
        <dbReference type="EC" id="2.7.6.3"/>
    </reaction>
</comment>
<evidence type="ECO:0000256" key="9">
    <source>
        <dbReference type="ARBA" id="ARBA00022723"/>
    </source>
</evidence>
<dbReference type="Gene3D" id="3.30.1130.10">
    <property type="match status" value="2"/>
</dbReference>
<comment type="similarity">
    <text evidence="6">In the N-terminal section; belongs to the DHNA family.</text>
</comment>
<dbReference type="CDD" id="cd00739">
    <property type="entry name" value="DHPS"/>
    <property type="match status" value="1"/>
</dbReference>
<dbReference type="Pfam" id="PF00809">
    <property type="entry name" value="Pterin_bind"/>
    <property type="match status" value="1"/>
</dbReference>
<dbReference type="GO" id="GO:0004150">
    <property type="term" value="F:dihydroneopterin aldolase activity"/>
    <property type="evidence" value="ECO:0007669"/>
    <property type="project" value="InterPro"/>
</dbReference>
<dbReference type="Pfam" id="PF02152">
    <property type="entry name" value="FolB"/>
    <property type="match status" value="1"/>
</dbReference>
<dbReference type="InterPro" id="IPR000550">
    <property type="entry name" value="Hppk"/>
</dbReference>
<dbReference type="CDD" id="cd00483">
    <property type="entry name" value="HPPK"/>
    <property type="match status" value="1"/>
</dbReference>
<evidence type="ECO:0000256" key="5">
    <source>
        <dbReference type="ARBA" id="ARBA00005051"/>
    </source>
</evidence>
<dbReference type="HOGENOM" id="CLU_008023_2_0_1"/>
<dbReference type="UniPathway" id="UPA00077">
    <property type="reaction ID" value="UER00155"/>
</dbReference>
<dbReference type="GO" id="GO:0046872">
    <property type="term" value="F:metal ion binding"/>
    <property type="evidence" value="ECO:0007669"/>
    <property type="project" value="UniProtKB-KW"/>
</dbReference>
<dbReference type="SMART" id="SM00905">
    <property type="entry name" value="FolB"/>
    <property type="match status" value="1"/>
</dbReference>
<reference evidence="17" key="1">
    <citation type="submission" date="2015-01" db="EMBL/GenBank/DDBJ databases">
        <title>The Genome Sequence of Cryptococcus gattii CA1280.</title>
        <authorList>
            <consortium name="The Broad Institute Genomics Platform"/>
            <person name="Cuomo C."/>
            <person name="Litvintseva A."/>
            <person name="Chen Y."/>
            <person name="Heitman J."/>
            <person name="Sun S."/>
            <person name="Springer D."/>
            <person name="Dromer F."/>
            <person name="Young S."/>
            <person name="Zeng Q."/>
            <person name="Gargeya S."/>
            <person name="Abouelleil A."/>
            <person name="Alvarado L."/>
            <person name="Chapman S.B."/>
            <person name="Gainer-Dewar J."/>
            <person name="Goldberg J."/>
            <person name="Griggs A."/>
            <person name="Gujja S."/>
            <person name="Hansen M."/>
            <person name="Howarth C."/>
            <person name="Imamovic A."/>
            <person name="Larimer J."/>
            <person name="Murphy C."/>
            <person name="Naylor J."/>
            <person name="Pearson M."/>
            <person name="Priest M."/>
            <person name="Roberts A."/>
            <person name="Saif S."/>
            <person name="Shea T."/>
            <person name="Sykes S."/>
            <person name="Wortman J."/>
            <person name="Nusbaum C."/>
            <person name="Birren B."/>
        </authorList>
    </citation>
    <scope>NUCLEOTIDE SEQUENCE [LARGE SCALE GENOMIC DNA]</scope>
    <source>
        <strain evidence="17">CA1280</strain>
    </source>
</reference>
<evidence type="ECO:0000256" key="10">
    <source>
        <dbReference type="ARBA" id="ARBA00022741"/>
    </source>
</evidence>
<dbReference type="Gene3D" id="3.30.70.560">
    <property type="entry name" value="7,8-Dihydro-6-hydroxymethylpterin-pyrophosphokinase HPPK"/>
    <property type="match status" value="1"/>
</dbReference>
<dbReference type="InterPro" id="IPR045031">
    <property type="entry name" value="DHP_synth-like"/>
</dbReference>
<keyword evidence="13" id="KW-0460">Magnesium</keyword>
<keyword evidence="15" id="KW-0511">Multifunctional enzyme</keyword>
<dbReference type="GO" id="GO:0016301">
    <property type="term" value="F:kinase activity"/>
    <property type="evidence" value="ECO:0007669"/>
    <property type="project" value="UniProtKB-KW"/>
</dbReference>
<dbReference type="InterPro" id="IPR035907">
    <property type="entry name" value="Hppk_sf"/>
</dbReference>
<evidence type="ECO:0000259" key="16">
    <source>
        <dbReference type="PROSITE" id="PS50972"/>
    </source>
</evidence>
<keyword evidence="12" id="KW-0067">ATP-binding</keyword>
<evidence type="ECO:0000256" key="6">
    <source>
        <dbReference type="ARBA" id="ARBA00009640"/>
    </source>
</evidence>
<name>A0A0D0TQA8_CRYGA</name>
<evidence type="ECO:0000256" key="8">
    <source>
        <dbReference type="ARBA" id="ARBA00022679"/>
    </source>
</evidence>
<comment type="catalytic activity">
    <reaction evidence="1">
        <text>(7,8-dihydropterin-6-yl)methyl diphosphate + 4-aminobenzoate = 7,8-dihydropteroate + diphosphate</text>
        <dbReference type="Rhea" id="RHEA:19949"/>
        <dbReference type="ChEBI" id="CHEBI:17836"/>
        <dbReference type="ChEBI" id="CHEBI:17839"/>
        <dbReference type="ChEBI" id="CHEBI:33019"/>
        <dbReference type="ChEBI" id="CHEBI:72950"/>
        <dbReference type="EC" id="2.5.1.15"/>
    </reaction>
</comment>
<dbReference type="Pfam" id="PF01288">
    <property type="entry name" value="HPPK"/>
    <property type="match status" value="1"/>
</dbReference>
<dbReference type="GO" id="GO:0046656">
    <property type="term" value="P:folic acid biosynthetic process"/>
    <property type="evidence" value="ECO:0007669"/>
    <property type="project" value="UniProtKB-KW"/>
</dbReference>
<dbReference type="GO" id="GO:0004156">
    <property type="term" value="F:dihydropteroate synthase activity"/>
    <property type="evidence" value="ECO:0007669"/>
    <property type="project" value="UniProtKB-EC"/>
</dbReference>
<dbReference type="GO" id="GO:0003848">
    <property type="term" value="F:2-amino-4-hydroxy-6-hydroxymethyldihydropteridine diphosphokinase activity"/>
    <property type="evidence" value="ECO:0007669"/>
    <property type="project" value="UniProtKB-EC"/>
</dbReference>
<evidence type="ECO:0000256" key="14">
    <source>
        <dbReference type="ARBA" id="ARBA00022909"/>
    </source>
</evidence>
<dbReference type="Gene3D" id="3.20.20.20">
    <property type="entry name" value="Dihydropteroate synthase-like"/>
    <property type="match status" value="1"/>
</dbReference>
<keyword evidence="11" id="KW-0418">Kinase</keyword>
<dbReference type="PANTHER" id="PTHR20941">
    <property type="entry name" value="FOLATE SYNTHESIS PROTEINS"/>
    <property type="match status" value="1"/>
</dbReference>
<evidence type="ECO:0000256" key="11">
    <source>
        <dbReference type="ARBA" id="ARBA00022777"/>
    </source>
</evidence>
<evidence type="ECO:0000256" key="2">
    <source>
        <dbReference type="ARBA" id="ARBA00000198"/>
    </source>
</evidence>
<dbReference type="PANTHER" id="PTHR20941:SF1">
    <property type="entry name" value="FOLIC ACID SYNTHESIS PROTEIN FOL1"/>
    <property type="match status" value="1"/>
</dbReference>
<evidence type="ECO:0000256" key="7">
    <source>
        <dbReference type="ARBA" id="ARBA00009951"/>
    </source>
</evidence>
<comment type="cofactor">
    <cofactor evidence="3">
        <name>Mg(2+)</name>
        <dbReference type="ChEBI" id="CHEBI:18420"/>
    </cofactor>
</comment>
<keyword evidence="9" id="KW-0479">Metal-binding</keyword>
<organism evidence="17">
    <name type="scientific">Cryptococcus bacillisporus CA1280</name>
    <dbReference type="NCBI Taxonomy" id="1296109"/>
    <lineage>
        <taxon>Eukaryota</taxon>
        <taxon>Fungi</taxon>
        <taxon>Dikarya</taxon>
        <taxon>Basidiomycota</taxon>
        <taxon>Agaricomycotina</taxon>
        <taxon>Tremellomycetes</taxon>
        <taxon>Tremellales</taxon>
        <taxon>Cryptococcaceae</taxon>
        <taxon>Cryptococcus</taxon>
        <taxon>Cryptococcus gattii species complex</taxon>
    </lineage>
</organism>
<dbReference type="GO" id="GO:0005740">
    <property type="term" value="C:mitochondrial envelope"/>
    <property type="evidence" value="ECO:0007669"/>
    <property type="project" value="TreeGrafter"/>
</dbReference>
<keyword evidence="14" id="KW-0289">Folate biosynthesis</keyword>
<evidence type="ECO:0000256" key="13">
    <source>
        <dbReference type="ARBA" id="ARBA00022842"/>
    </source>
</evidence>
<dbReference type="SUPFAM" id="SSF55620">
    <property type="entry name" value="Tetrahydrobiopterin biosynthesis enzymes-like"/>
    <property type="match status" value="1"/>
</dbReference>
<dbReference type="NCBIfam" id="TIGR01496">
    <property type="entry name" value="DHPS"/>
    <property type="match status" value="1"/>
</dbReference>
<dbReference type="SUPFAM" id="SSF51717">
    <property type="entry name" value="Dihydropteroate synthetase-like"/>
    <property type="match status" value="1"/>
</dbReference>
<comment type="similarity">
    <text evidence="7">In the C-terminal section; belongs to the DHPS family.</text>
</comment>
<evidence type="ECO:0000256" key="3">
    <source>
        <dbReference type="ARBA" id="ARBA00001946"/>
    </source>
</evidence>
<evidence type="ECO:0000256" key="4">
    <source>
        <dbReference type="ARBA" id="ARBA00004763"/>
    </source>
</evidence>
<dbReference type="InterPro" id="IPR043133">
    <property type="entry name" value="GTP-CH-I_C/QueF"/>
</dbReference>
<evidence type="ECO:0000256" key="15">
    <source>
        <dbReference type="ARBA" id="ARBA00023268"/>
    </source>
</evidence>
<protein>
    <submittedName>
        <fullName evidence="17">Unplaced genomic scaffold supercont1.4, whole genome shotgun sequence</fullName>
    </submittedName>
</protein>
<feature type="domain" description="Pterin-binding" evidence="16">
    <location>
        <begin position="452"/>
        <end position="724"/>
    </location>
</feature>
<comment type="pathway">
    <text evidence="4">Cofactor biosynthesis; tetrahydrofolate biosynthesis; 7,8-dihydrofolate from 2-amino-4-hydroxy-6-hydroxymethyl-7,8-dihydropteridine diphosphate and 4-aminobenzoate: step 1/2.</text>
</comment>
<gene>
    <name evidence="17" type="ORF">I312_01957</name>
</gene>
<dbReference type="OrthoDB" id="615426at2759"/>
<dbReference type="AlphaFoldDB" id="A0A0D0TQA8"/>
<dbReference type="SUPFAM" id="SSF55083">
    <property type="entry name" value="6-hydroxymethyl-7,8-dihydropterin pyrophosphokinase, HPPK"/>
    <property type="match status" value="1"/>
</dbReference>
<evidence type="ECO:0000256" key="12">
    <source>
        <dbReference type="ARBA" id="ARBA00022840"/>
    </source>
</evidence>
<proteinExistence type="inferred from homology"/>
<dbReference type="InterPro" id="IPR000489">
    <property type="entry name" value="Pterin-binding_dom"/>
</dbReference>
<sequence length="733" mass="79476">MPPDTITISSLTLHLLHGLGPSAFHLTPSPPCPALLSLTIHLIPNSVSTTAAGDSMAGLGVNYSSVSKAIYALANNPEKVWSGPWELMHAVSAIPLESDEVQSVDIRLGLPKALLHALEAVYKASYAKNGEVTNKSCTVRDLKVVCIVGLHEHERKEKQRLELDVKVSRCDWSVWGHKGFADEVYEFVSNSAYGTIESLNHELGQHLLKSRYLGDSTQPHLEITVRKPSAIPFATPSITIHRSQTDYMPTVPSARNGRPEAPERVFVAVGSNIGDRVANIIRAVRLLEEAGCKLLGTSRLYESAPMYVEDQDRFVNGVIELATSLEPLEVLRLLKRTEKAVGRTKTFTNGPRVIDLDLVFYGHRVVKIGKETDEEDEYGIKWLECPHKRLREREFVLRPLADIDSEFTHPALHKSVGQLLASLPTTFPPSLSPIIPLHSHASPLKLSIPASPYVMAIFNTTPDSFSDGDLARTKVEYALAACEKLLKGPDPPAILDIGGMSTRPGSEPCSEEDELSRVIPLVKAIRSSSDPYVASIPISVDTYRPSVAKAAVEAGASIINDVRGGQEPGMLRVMAEADVPVVLMHSRGDSKTMITADAQDYGSQGGIIKGVIQETKALVEQALKSGVKRWNIILDPGLGFAKSSSQSLTLLKHLSDLVLPGTGIEGLPMLVGASRKGFVGQTIKRAVPKERSFGDAAISGWCAASGVVDILRVHDSREMGEVVKMTCAIRDAV</sequence>
<evidence type="ECO:0000256" key="1">
    <source>
        <dbReference type="ARBA" id="ARBA00000012"/>
    </source>
</evidence>